<dbReference type="Pfam" id="PF00756">
    <property type="entry name" value="Esterase"/>
    <property type="match status" value="1"/>
</dbReference>
<proteinExistence type="predicted"/>
<evidence type="ECO:0000313" key="2">
    <source>
        <dbReference type="EMBL" id="GAA0370482.1"/>
    </source>
</evidence>
<protein>
    <submittedName>
        <fullName evidence="2">Alpha/beta hydrolase-fold protein</fullName>
    </submittedName>
</protein>
<dbReference type="RefSeq" id="WP_252804941.1">
    <property type="nucleotide sequence ID" value="NZ_BAAABM010000069.1"/>
</dbReference>
<feature type="transmembrane region" description="Helical" evidence="1">
    <location>
        <begin position="34"/>
        <end position="58"/>
    </location>
</feature>
<dbReference type="InterPro" id="IPR029058">
    <property type="entry name" value="AB_hydrolase_fold"/>
</dbReference>
<dbReference type="GO" id="GO:0016787">
    <property type="term" value="F:hydrolase activity"/>
    <property type="evidence" value="ECO:0007669"/>
    <property type="project" value="UniProtKB-KW"/>
</dbReference>
<keyword evidence="1" id="KW-0812">Transmembrane</keyword>
<keyword evidence="1" id="KW-1133">Transmembrane helix</keyword>
<accession>A0ABN0XQU1</accession>
<dbReference type="Gene3D" id="3.40.50.1820">
    <property type="entry name" value="alpha/beta hydrolase"/>
    <property type="match status" value="1"/>
</dbReference>
<dbReference type="EMBL" id="BAAABM010000069">
    <property type="protein sequence ID" value="GAA0370482.1"/>
    <property type="molecule type" value="Genomic_DNA"/>
</dbReference>
<keyword evidence="2" id="KW-0378">Hydrolase</keyword>
<dbReference type="InterPro" id="IPR000801">
    <property type="entry name" value="Esterase-like"/>
</dbReference>
<gene>
    <name evidence="2" type="ORF">GCM10010151_70520</name>
</gene>
<dbReference type="PANTHER" id="PTHR48098">
    <property type="entry name" value="ENTEROCHELIN ESTERASE-RELATED"/>
    <property type="match status" value="1"/>
</dbReference>
<evidence type="ECO:0000313" key="3">
    <source>
        <dbReference type="Proteomes" id="UP001501822"/>
    </source>
</evidence>
<dbReference type="PANTHER" id="PTHR48098:SF1">
    <property type="entry name" value="DIACYLGLYCEROL ACYLTRANSFERASE_MYCOLYLTRANSFERASE AG85A"/>
    <property type="match status" value="1"/>
</dbReference>
<dbReference type="SUPFAM" id="SSF53474">
    <property type="entry name" value="alpha/beta-Hydrolases"/>
    <property type="match status" value="1"/>
</dbReference>
<keyword evidence="1" id="KW-0472">Membrane</keyword>
<reference evidence="2 3" key="1">
    <citation type="journal article" date="2019" name="Int. J. Syst. Evol. Microbiol.">
        <title>The Global Catalogue of Microorganisms (GCM) 10K type strain sequencing project: providing services to taxonomists for standard genome sequencing and annotation.</title>
        <authorList>
            <consortium name="The Broad Institute Genomics Platform"/>
            <consortium name="The Broad Institute Genome Sequencing Center for Infectious Disease"/>
            <person name="Wu L."/>
            <person name="Ma J."/>
        </authorList>
    </citation>
    <scope>NUCLEOTIDE SEQUENCE [LARGE SCALE GENOMIC DNA]</scope>
    <source>
        <strain evidence="2 3">JCM 3146</strain>
    </source>
</reference>
<comment type="caution">
    <text evidence="2">The sequence shown here is derived from an EMBL/GenBank/DDBJ whole genome shotgun (WGS) entry which is preliminary data.</text>
</comment>
<evidence type="ECO:0000256" key="1">
    <source>
        <dbReference type="SAM" id="Phobius"/>
    </source>
</evidence>
<organism evidence="2 3">
    <name type="scientific">Actinoallomurus spadix</name>
    <dbReference type="NCBI Taxonomy" id="79912"/>
    <lineage>
        <taxon>Bacteria</taxon>
        <taxon>Bacillati</taxon>
        <taxon>Actinomycetota</taxon>
        <taxon>Actinomycetes</taxon>
        <taxon>Streptosporangiales</taxon>
        <taxon>Thermomonosporaceae</taxon>
        <taxon>Actinoallomurus</taxon>
    </lineage>
</organism>
<dbReference type="InterPro" id="IPR050583">
    <property type="entry name" value="Mycobacterial_A85_antigen"/>
</dbReference>
<dbReference type="Proteomes" id="UP001501822">
    <property type="component" value="Unassembled WGS sequence"/>
</dbReference>
<sequence length="355" mass="38777">MSLLGWPLLVLSIVLALAAPVGCTLLWGRVRGMAAWPARIVLILLCQVTAVLLAGIGLNDHFQFFASWDDLIGQNGADAPIQQQNGGPPPLARGLSKRLRNDFRPDRKDQALSAELVGARSGIRSRIWVWLPPQYHRYPQQRFPVVELFPGFPGIPITWFHTMQGPKRLQEAMKKGAAQPYILVAPTMTVVPGHDTECTDVPRGPKVATWLTDDVRRIVTENFRALPGRDAWGTMGYSTGGYCAARLAAEHPRLFRAGVSLSGYFTASNPALARLPGADLPTVLRTRHPAVNLLLTASRQDPGTTAAVTTMAQAARPPSTVYTYIVPRGGHNTGVWTAMLPKCFQWLTTQLTHAA</sequence>
<keyword evidence="3" id="KW-1185">Reference proteome</keyword>
<name>A0ABN0XQU1_9ACTN</name>